<dbReference type="InterPro" id="IPR045123">
    <property type="entry name" value="METTL14-like"/>
</dbReference>
<dbReference type="EMBL" id="JAPFFM010000019">
    <property type="protein sequence ID" value="KAJ6688801.1"/>
    <property type="molecule type" value="Genomic_DNA"/>
</dbReference>
<name>A0A9Q0PIE2_9ROSI</name>
<feature type="compositionally biased region" description="Basic and acidic residues" evidence="1">
    <location>
        <begin position="1"/>
        <end position="28"/>
    </location>
</feature>
<dbReference type="GO" id="GO:0005634">
    <property type="term" value="C:nucleus"/>
    <property type="evidence" value="ECO:0007669"/>
    <property type="project" value="TreeGrafter"/>
</dbReference>
<feature type="region of interest" description="Disordered" evidence="1">
    <location>
        <begin position="220"/>
        <end position="284"/>
    </location>
</feature>
<feature type="compositionally biased region" description="Basic and acidic residues" evidence="1">
    <location>
        <begin position="68"/>
        <end position="77"/>
    </location>
</feature>
<feature type="compositionally biased region" description="Basic and acidic residues" evidence="1">
    <location>
        <begin position="99"/>
        <end position="118"/>
    </location>
</feature>
<dbReference type="GO" id="GO:0036396">
    <property type="term" value="C:RNA N6-methyladenosine methyltransferase complex"/>
    <property type="evidence" value="ECO:0007669"/>
    <property type="project" value="TreeGrafter"/>
</dbReference>
<comment type="caution">
    <text evidence="2">The sequence shown here is derived from an EMBL/GenBank/DDBJ whole genome shotgun (WGS) entry which is preliminary data.</text>
</comment>
<reference evidence="2" key="2">
    <citation type="journal article" date="2023" name="Int. J. Mol. Sci.">
        <title>De Novo Assembly and Annotation of 11 Diverse Shrub Willow (Salix) Genomes Reveals Novel Gene Organization in Sex-Linked Regions.</title>
        <authorList>
            <person name="Hyden B."/>
            <person name="Feng K."/>
            <person name="Yates T.B."/>
            <person name="Jawdy S."/>
            <person name="Cereghino C."/>
            <person name="Smart L.B."/>
            <person name="Muchero W."/>
        </authorList>
    </citation>
    <scope>NUCLEOTIDE SEQUENCE</scope>
    <source>
        <tissue evidence="2">Shoot tip</tissue>
    </source>
</reference>
<evidence type="ECO:0000313" key="2">
    <source>
        <dbReference type="EMBL" id="KAJ6688801.1"/>
    </source>
</evidence>
<dbReference type="Proteomes" id="UP001151752">
    <property type="component" value="Chromosome 15W"/>
</dbReference>
<keyword evidence="3" id="KW-1185">Reference proteome</keyword>
<dbReference type="AlphaFoldDB" id="A0A9Q0PIE2"/>
<dbReference type="PANTHER" id="PTHR13107">
    <property type="entry name" value="N6-ADENOSINE-METHYLTRANSFERASE NON-CATALYTIC SUBUNIT"/>
    <property type="match status" value="1"/>
</dbReference>
<dbReference type="PANTHER" id="PTHR13107:SF0">
    <property type="entry name" value="N6-ADENOSINE-METHYLTRANSFERASE NON-CATALYTIC SUBUNIT"/>
    <property type="match status" value="1"/>
</dbReference>
<accession>A0A9Q0PIE2</accession>
<sequence>MESPPERSSRSYAKRDAEDSSDVKSDRVGDDDEWDGSDKRKHRSTKSRKSTTGDDAGGFDGSGRRRSSAGDRSDSRKRSGGGGGSAASIKVGSDEDDYETRKEMRSKQLKKKQDESSLEKLSSWYQDGELDNKQTGGDKSVSKGHVRPDESDRRKLTLKISKHEGSRTASKSKEERSNDGENEKALDRDTRYSERKDSSREKGKLKKFFLRSPVPEVERCLIPNTSPKKEVPEMNPARAKTEVWMQTVKRASKQATEMTEESRQRREKYKSKSRSETAEEDNKG</sequence>
<dbReference type="GO" id="GO:0003729">
    <property type="term" value="F:mRNA binding"/>
    <property type="evidence" value="ECO:0007669"/>
    <property type="project" value="TreeGrafter"/>
</dbReference>
<feature type="region of interest" description="Disordered" evidence="1">
    <location>
        <begin position="1"/>
        <end position="204"/>
    </location>
</feature>
<organism evidence="2 3">
    <name type="scientific">Salix koriyanagi</name>
    <dbReference type="NCBI Taxonomy" id="2511006"/>
    <lineage>
        <taxon>Eukaryota</taxon>
        <taxon>Viridiplantae</taxon>
        <taxon>Streptophyta</taxon>
        <taxon>Embryophyta</taxon>
        <taxon>Tracheophyta</taxon>
        <taxon>Spermatophyta</taxon>
        <taxon>Magnoliopsida</taxon>
        <taxon>eudicotyledons</taxon>
        <taxon>Gunneridae</taxon>
        <taxon>Pentapetalae</taxon>
        <taxon>rosids</taxon>
        <taxon>fabids</taxon>
        <taxon>Malpighiales</taxon>
        <taxon>Salicaceae</taxon>
        <taxon>Saliceae</taxon>
        <taxon>Salix</taxon>
    </lineage>
</organism>
<reference evidence="2" key="1">
    <citation type="submission" date="2022-11" db="EMBL/GenBank/DDBJ databases">
        <authorList>
            <person name="Hyden B.L."/>
            <person name="Feng K."/>
            <person name="Yates T."/>
            <person name="Jawdy S."/>
            <person name="Smart L.B."/>
            <person name="Muchero W."/>
        </authorList>
    </citation>
    <scope>NUCLEOTIDE SEQUENCE</scope>
    <source>
        <tissue evidence="2">Shoot tip</tissue>
    </source>
</reference>
<evidence type="ECO:0000313" key="3">
    <source>
        <dbReference type="Proteomes" id="UP001151752"/>
    </source>
</evidence>
<feature type="compositionally biased region" description="Basic residues" evidence="1">
    <location>
        <begin position="39"/>
        <end position="49"/>
    </location>
</feature>
<proteinExistence type="predicted"/>
<protein>
    <submittedName>
        <fullName evidence="2">N6-ADENOSINE-METHYLTRANSFERASE NON-CATALYTIC SUBUNIT</fullName>
    </submittedName>
</protein>
<evidence type="ECO:0000256" key="1">
    <source>
        <dbReference type="SAM" id="MobiDB-lite"/>
    </source>
</evidence>
<feature type="compositionally biased region" description="Basic and acidic residues" evidence="1">
    <location>
        <begin position="146"/>
        <end position="202"/>
    </location>
</feature>
<feature type="compositionally biased region" description="Basic and acidic residues" evidence="1">
    <location>
        <begin position="273"/>
        <end position="284"/>
    </location>
</feature>
<gene>
    <name evidence="2" type="ORF">OIU74_017329</name>
</gene>